<evidence type="ECO:0000313" key="8">
    <source>
        <dbReference type="Proteomes" id="UP000230709"/>
    </source>
</evidence>
<sequence>MRPLLALVLALLVLAPCGARAGRMLRVASEGARPPFNYLDADNRLAGFEIDLMREICKRIDAECEFVTQEWENLVPGLVAKQYDLVVAAMEITEERRRRIAFSAPYAHTPSSLVVDRERTLAGVDAGALKELRVGVEAESAQQAYFEDKLPNVELRRYATLEAAMLDLSEDRIDVVADDKLAAVEFLKNRREGRCCRIAADLPQDADYFGAGLGVGLRQEDSALKSSVDAALAAIIADGTLRAISAKYFDFEIY</sequence>
<dbReference type="InterPro" id="IPR001638">
    <property type="entry name" value="Solute-binding_3/MltF_N"/>
</dbReference>
<dbReference type="InterPro" id="IPR018313">
    <property type="entry name" value="SBP_3_CS"/>
</dbReference>
<dbReference type="PANTHER" id="PTHR35936:SF17">
    <property type="entry name" value="ARGININE-BINDING EXTRACELLULAR PROTEIN ARTP"/>
    <property type="match status" value="1"/>
</dbReference>
<dbReference type="Gene3D" id="3.40.190.10">
    <property type="entry name" value="Periplasmic binding protein-like II"/>
    <property type="match status" value="2"/>
</dbReference>
<proteinExistence type="inferred from homology"/>
<gene>
    <name evidence="7" type="ORF">CQW49_12165</name>
</gene>
<feature type="signal peptide" evidence="5">
    <location>
        <begin position="1"/>
        <end position="21"/>
    </location>
</feature>
<organism evidence="7 8">
    <name type="scientific">Methylosinus trichosporium (strain ATCC 35070 / NCIMB 11131 / UNIQEM 75 / OB3b)</name>
    <dbReference type="NCBI Taxonomy" id="595536"/>
    <lineage>
        <taxon>Bacteria</taxon>
        <taxon>Pseudomonadati</taxon>
        <taxon>Pseudomonadota</taxon>
        <taxon>Alphaproteobacteria</taxon>
        <taxon>Hyphomicrobiales</taxon>
        <taxon>Methylocystaceae</taxon>
        <taxon>Methylosinus</taxon>
    </lineage>
</organism>
<dbReference type="PROSITE" id="PS01039">
    <property type="entry name" value="SBP_BACTERIAL_3"/>
    <property type="match status" value="1"/>
</dbReference>
<evidence type="ECO:0000256" key="1">
    <source>
        <dbReference type="ARBA" id="ARBA00004196"/>
    </source>
</evidence>
<evidence type="ECO:0000256" key="2">
    <source>
        <dbReference type="ARBA" id="ARBA00010333"/>
    </source>
</evidence>
<accession>A0A2D2D101</accession>
<reference evidence="8" key="1">
    <citation type="submission" date="2017-10" db="EMBL/GenBank/DDBJ databases">
        <title>Completed PacBio SMRT sequence of Methylosinus trichosporium OB3b reveals presence of a third large plasmid.</title>
        <authorList>
            <person name="Charles T.C."/>
            <person name="Lynch M.D.J."/>
            <person name="Heil J.R."/>
            <person name="Cheng J."/>
        </authorList>
    </citation>
    <scope>NUCLEOTIDE SEQUENCE [LARGE SCALE GENOMIC DNA]</scope>
    <source>
        <strain evidence="8">OB3b</strain>
    </source>
</reference>
<dbReference type="EMBL" id="CP023737">
    <property type="protein sequence ID" value="ATQ68549.1"/>
    <property type="molecule type" value="Genomic_DNA"/>
</dbReference>
<evidence type="ECO:0000256" key="5">
    <source>
        <dbReference type="SAM" id="SignalP"/>
    </source>
</evidence>
<dbReference type="Pfam" id="PF00497">
    <property type="entry name" value="SBP_bac_3"/>
    <property type="match status" value="1"/>
</dbReference>
<comment type="similarity">
    <text evidence="2 4">Belongs to the bacterial solute-binding protein 3 family.</text>
</comment>
<protein>
    <submittedName>
        <fullName evidence="7">ABC transporter substrate-binding protein</fullName>
    </submittedName>
</protein>
<dbReference type="GO" id="GO:0030313">
    <property type="term" value="C:cell envelope"/>
    <property type="evidence" value="ECO:0007669"/>
    <property type="project" value="UniProtKB-SubCell"/>
</dbReference>
<dbReference type="KEGG" id="mtw:CQW49_12165"/>
<evidence type="ECO:0000313" key="7">
    <source>
        <dbReference type="EMBL" id="ATQ68549.1"/>
    </source>
</evidence>
<evidence type="ECO:0000256" key="3">
    <source>
        <dbReference type="ARBA" id="ARBA00022729"/>
    </source>
</evidence>
<dbReference type="AlphaFoldDB" id="A0A2D2D101"/>
<feature type="domain" description="Solute-binding protein family 3/N-terminal" evidence="6">
    <location>
        <begin position="24"/>
        <end position="252"/>
    </location>
</feature>
<name>A0A2D2D101_METT3</name>
<dbReference type="STRING" id="595536.GCA_000178815_02732"/>
<dbReference type="SUPFAM" id="SSF53850">
    <property type="entry name" value="Periplasmic binding protein-like II"/>
    <property type="match status" value="1"/>
</dbReference>
<feature type="chain" id="PRO_5013628850" evidence="5">
    <location>
        <begin position="22"/>
        <end position="254"/>
    </location>
</feature>
<comment type="subcellular location">
    <subcellularLocation>
        <location evidence="1">Cell envelope</location>
    </subcellularLocation>
</comment>
<dbReference type="PANTHER" id="PTHR35936">
    <property type="entry name" value="MEMBRANE-BOUND LYTIC MUREIN TRANSGLYCOSYLASE F"/>
    <property type="match status" value="1"/>
</dbReference>
<keyword evidence="8" id="KW-1185">Reference proteome</keyword>
<evidence type="ECO:0000256" key="4">
    <source>
        <dbReference type="RuleBase" id="RU003744"/>
    </source>
</evidence>
<keyword evidence="3 5" id="KW-0732">Signal</keyword>
<dbReference type="Proteomes" id="UP000230709">
    <property type="component" value="Chromosome"/>
</dbReference>
<dbReference type="RefSeq" id="WP_003613288.1">
    <property type="nucleotide sequence ID" value="NZ_ADVE02000001.1"/>
</dbReference>
<evidence type="ECO:0000259" key="6">
    <source>
        <dbReference type="SMART" id="SM00062"/>
    </source>
</evidence>
<dbReference type="SMART" id="SM00062">
    <property type="entry name" value="PBPb"/>
    <property type="match status" value="1"/>
</dbReference>